<feature type="transmembrane region" description="Helical" evidence="1">
    <location>
        <begin position="673"/>
        <end position="697"/>
    </location>
</feature>
<evidence type="ECO:0000313" key="4">
    <source>
        <dbReference type="Proteomes" id="UP000006176"/>
    </source>
</evidence>
<feature type="transmembrane region" description="Helical" evidence="1">
    <location>
        <begin position="242"/>
        <end position="261"/>
    </location>
</feature>
<feature type="signal peptide" evidence="2">
    <location>
        <begin position="1"/>
        <end position="18"/>
    </location>
</feature>
<protein>
    <submittedName>
        <fullName evidence="3">Uncharacterized protein</fullName>
    </submittedName>
</protein>
<reference evidence="3 4" key="1">
    <citation type="submission" date="2012-06" db="EMBL/GenBank/DDBJ databases">
        <title>Complete sequence of Sulfurospirillum barnesii SES-3.</title>
        <authorList>
            <consortium name="US DOE Joint Genome Institute"/>
            <person name="Lucas S."/>
            <person name="Han J."/>
            <person name="Lapidus A."/>
            <person name="Cheng J.-F."/>
            <person name="Goodwin L."/>
            <person name="Pitluck S."/>
            <person name="Peters L."/>
            <person name="Ovchinnikova G."/>
            <person name="Lu M."/>
            <person name="Detter J.C."/>
            <person name="Han C."/>
            <person name="Tapia R."/>
            <person name="Land M."/>
            <person name="Hauser L."/>
            <person name="Kyrpides N."/>
            <person name="Ivanova N."/>
            <person name="Pagani I."/>
            <person name="Stolz J."/>
            <person name="Arkin A."/>
            <person name="Dehal P."/>
            <person name="Oremland R."/>
            <person name="Saltikov C."/>
            <person name="Basu P."/>
            <person name="Hollibaugh J."/>
            <person name="Newman D."/>
            <person name="Stolyar S."/>
            <person name="Hazen T."/>
            <person name="Woyke T."/>
        </authorList>
    </citation>
    <scope>NUCLEOTIDE SEQUENCE [LARGE SCALE GENOMIC DNA]</scope>
    <source>
        <strain evidence="4">ATCC 700032 / DSM 10660 / SES-3</strain>
    </source>
</reference>
<keyword evidence="2" id="KW-0732">Signal</keyword>
<proteinExistence type="predicted"/>
<dbReference type="RefSeq" id="WP_014770459.1">
    <property type="nucleotide sequence ID" value="NC_018002.1"/>
</dbReference>
<evidence type="ECO:0000256" key="2">
    <source>
        <dbReference type="SAM" id="SignalP"/>
    </source>
</evidence>
<feature type="transmembrane region" description="Helical" evidence="1">
    <location>
        <begin position="744"/>
        <end position="766"/>
    </location>
</feature>
<feature type="transmembrane region" description="Helical" evidence="1">
    <location>
        <begin position="633"/>
        <end position="653"/>
    </location>
</feature>
<organism evidence="3 4">
    <name type="scientific">Sulfurospirillum barnesii (strain ATCC 700032 / DSM 10660 / SES-3)</name>
    <dbReference type="NCBI Taxonomy" id="760154"/>
    <lineage>
        <taxon>Bacteria</taxon>
        <taxon>Pseudomonadati</taxon>
        <taxon>Campylobacterota</taxon>
        <taxon>Epsilonproteobacteria</taxon>
        <taxon>Campylobacterales</taxon>
        <taxon>Sulfurospirillaceae</taxon>
        <taxon>Sulfurospirillum</taxon>
    </lineage>
</organism>
<feature type="transmembrane region" description="Helical" evidence="1">
    <location>
        <begin position="604"/>
        <end position="626"/>
    </location>
</feature>
<evidence type="ECO:0000256" key="1">
    <source>
        <dbReference type="SAM" id="Phobius"/>
    </source>
</evidence>
<keyword evidence="1" id="KW-0472">Membrane</keyword>
<feature type="transmembrane region" description="Helical" evidence="1">
    <location>
        <begin position="273"/>
        <end position="292"/>
    </location>
</feature>
<dbReference type="EMBL" id="CP003333">
    <property type="protein sequence ID" value="AFL69596.1"/>
    <property type="molecule type" value="Genomic_DNA"/>
</dbReference>
<keyword evidence="4" id="KW-1185">Reference proteome</keyword>
<dbReference type="OrthoDB" id="5341137at2"/>
<dbReference type="AlphaFoldDB" id="I3Y072"/>
<accession>I3Y072</accession>
<evidence type="ECO:0000313" key="3">
    <source>
        <dbReference type="EMBL" id="AFL69596.1"/>
    </source>
</evidence>
<name>I3Y072_SULBS</name>
<keyword evidence="1" id="KW-0812">Transmembrane</keyword>
<feature type="chain" id="PRO_5003682729" evidence="2">
    <location>
        <begin position="19"/>
        <end position="794"/>
    </location>
</feature>
<sequence>MFKSIIILVLTLYGVLHAEPQSMTPEQIRKDFEAQNQDKYRNDNFEIVQPSKLIENQIVKPEFTTTVENTNAVDCQSFMAVGHTATLYNIDAVSGTVTCMYAKKSSELSSLYEPEGVFTVFYPKIKENFKLNPDLAQQQNAAIIARKDTMVKSLIDTKNTISNSITQAQGNYLSITQLLTAGVLADGEVINSVATESTGKLQLQGDYTSVYTSDTGVSDNGYIIQGEVVNIFKTYASLSSSMLAYIWLIFIFVGLYTAARMGIAKLNKHDRTVSFKSFGVISLIGFLAFAPINSSSHNPPGYGNQEEEFSTAVSNFQRMSMAGYYLFSELADDIAKKITDNTLDTLLNKSGIGTSQQIIAAAAGMAQTKQLIDYHTKLKTACANTYDTEYLSKAFGTPNSIYPSSEKYALAVSIYSPSAGINYYDKSPNGLVLGNVADGNYPQLSFSFCNRNDHLLAIYTKQNKDFTTSYNAAIEIDPQADQKISILKTLITFQYELQRTWGYLSILGLPVIQLQTELEQNLYITKTLQERSGVTDETSSLLNSLISSIPYMLVPGAGNIYNSTSSTIRDLSQGAKDTAWGKALGWFGGNIVASVATNTAAFSVAYTITVTLLKILPIAGIIIIGLMRFITILIKIFIFNFASLILFPIIIAQNNGEHMGKFTLRVFLIMLEIPVFVLSVWVAITANSLLNSIGAVFSKGIIKGMLQNNAAGVSKEWSFSALFQMSGAFIDTIKIYFLNGLMEVAISLFSIILIYKIIVSLHTAIFEGLELKSAAVLDEMVSSIRSEANLGGKI</sequence>
<dbReference type="Proteomes" id="UP000006176">
    <property type="component" value="Chromosome"/>
</dbReference>
<keyword evidence="1" id="KW-1133">Transmembrane helix</keyword>
<dbReference type="HOGENOM" id="CLU_353703_0_0_7"/>
<dbReference type="eggNOG" id="COG1627">
    <property type="taxonomic scope" value="Bacteria"/>
</dbReference>
<dbReference type="STRING" id="760154.Sulba_2326"/>
<dbReference type="KEGG" id="sba:Sulba_2326"/>
<dbReference type="PATRIC" id="fig|760154.4.peg.2325"/>
<gene>
    <name evidence="3" type="ordered locus">Sulba_2326</name>
</gene>